<organism evidence="1 2">
    <name type="scientific">Defluviitoga tunisiensis</name>
    <dbReference type="NCBI Taxonomy" id="1006576"/>
    <lineage>
        <taxon>Bacteria</taxon>
        <taxon>Thermotogati</taxon>
        <taxon>Thermotogota</taxon>
        <taxon>Thermotogae</taxon>
        <taxon>Petrotogales</taxon>
        <taxon>Petrotogaceae</taxon>
        <taxon>Defluviitoga</taxon>
    </lineage>
</organism>
<accession>A0A0C7NSH0</accession>
<dbReference type="Proteomes" id="UP000032809">
    <property type="component" value="Chromosome I"/>
</dbReference>
<gene>
    <name evidence="1" type="ORF">DTL3_1480</name>
</gene>
<dbReference type="OrthoDB" id="49421at2"/>
<dbReference type="KEGG" id="dtn:DTL3_1480"/>
<evidence type="ECO:0000313" key="2">
    <source>
        <dbReference type="Proteomes" id="UP000032809"/>
    </source>
</evidence>
<evidence type="ECO:0000313" key="1">
    <source>
        <dbReference type="EMBL" id="CEP78772.1"/>
    </source>
</evidence>
<sequence length="62" mass="7514">MNEKNEQMWLDYLDGLLKENQVNDYCKKLANLYYRLINCYFSCESNTVEKVKHKLVSQKYGR</sequence>
<proteinExistence type="predicted"/>
<keyword evidence="2" id="KW-1185">Reference proteome</keyword>
<dbReference type="EMBL" id="LN824141">
    <property type="protein sequence ID" value="CEP78772.1"/>
    <property type="molecule type" value="Genomic_DNA"/>
</dbReference>
<dbReference type="AlphaFoldDB" id="A0A0C7NSH0"/>
<protein>
    <submittedName>
        <fullName evidence="1">Putative membrain protein</fullName>
    </submittedName>
</protein>
<dbReference type="RefSeq" id="WP_045088155.1">
    <property type="nucleotide sequence ID" value="NZ_LN824141.1"/>
</dbReference>
<dbReference type="STRING" id="1006576.DTL3_1480"/>
<reference evidence="2" key="1">
    <citation type="submission" date="2014-11" db="EMBL/GenBank/DDBJ databases">
        <authorList>
            <person name="Wibberg D."/>
        </authorList>
    </citation>
    <scope>NUCLEOTIDE SEQUENCE [LARGE SCALE GENOMIC DNA]</scope>
    <source>
        <strain evidence="2">L3</strain>
    </source>
</reference>
<dbReference type="SMR" id="A0A0C7NSH0"/>
<name>A0A0C7NSH0_DEFTU</name>
<dbReference type="HOGENOM" id="CLU_2896608_0_0_0"/>